<evidence type="ECO:0000256" key="7">
    <source>
        <dbReference type="ARBA" id="ARBA00023136"/>
    </source>
</evidence>
<keyword evidence="7 9" id="KW-0472">Membrane</keyword>
<accession>A0A934SQ56</accession>
<comment type="similarity">
    <text evidence="8">Belongs to the binding-protein-dependent transport system permease family. LivHM subfamily.</text>
</comment>
<dbReference type="CDD" id="cd06582">
    <property type="entry name" value="TM_PBP1_LivH_like"/>
    <property type="match status" value="1"/>
</dbReference>
<dbReference type="Proteomes" id="UP000622890">
    <property type="component" value="Unassembled WGS sequence"/>
</dbReference>
<proteinExistence type="inferred from homology"/>
<name>A0A934SQ56_9BURK</name>
<evidence type="ECO:0000313" key="11">
    <source>
        <dbReference type="Proteomes" id="UP000622890"/>
    </source>
</evidence>
<dbReference type="RefSeq" id="WP_200589949.1">
    <property type="nucleotide sequence ID" value="NZ_JAEPBG010000001.1"/>
</dbReference>
<dbReference type="GO" id="GO:0022857">
    <property type="term" value="F:transmembrane transporter activity"/>
    <property type="evidence" value="ECO:0007669"/>
    <property type="project" value="InterPro"/>
</dbReference>
<evidence type="ECO:0000256" key="3">
    <source>
        <dbReference type="ARBA" id="ARBA00022475"/>
    </source>
</evidence>
<protein>
    <submittedName>
        <fullName evidence="10">Branched-chain amino acid ABC transporter permease</fullName>
    </submittedName>
</protein>
<evidence type="ECO:0000256" key="2">
    <source>
        <dbReference type="ARBA" id="ARBA00022448"/>
    </source>
</evidence>
<sequence>MLNFIGVLFDGVAYGSLLFLISVGLSVTMGLMNFINLAHGAFAMLGGFVCVSLGLRFGVPFLLALPLAFLASAAVGFVLERTLYRRLYRASPLDQVLFSIGLTFMSVAAATFLYGPSQQPVSLPEWLRGQVHVGPLDLGVYRLFLIAVVVVVTLALGALIERTRFGAQIRASVDNQQASAGLGINVSRVFSLTFALGSGLAGLGGGLGIDVLGLDPNFPIKYMVYFLLVVAVGGAGSIKGPLVAALVLGVFDVAGKYYVPEIGAFVIYALMVVLLLLFPAGLLGRRS</sequence>
<evidence type="ECO:0000256" key="9">
    <source>
        <dbReference type="SAM" id="Phobius"/>
    </source>
</evidence>
<evidence type="ECO:0000256" key="4">
    <source>
        <dbReference type="ARBA" id="ARBA00022692"/>
    </source>
</evidence>
<organism evidence="10 11">
    <name type="scientific">Noviherbaspirillum pedocola</name>
    <dbReference type="NCBI Taxonomy" id="2801341"/>
    <lineage>
        <taxon>Bacteria</taxon>
        <taxon>Pseudomonadati</taxon>
        <taxon>Pseudomonadota</taxon>
        <taxon>Betaproteobacteria</taxon>
        <taxon>Burkholderiales</taxon>
        <taxon>Oxalobacteraceae</taxon>
        <taxon>Noviherbaspirillum</taxon>
    </lineage>
</organism>
<dbReference type="GO" id="GO:0005886">
    <property type="term" value="C:plasma membrane"/>
    <property type="evidence" value="ECO:0007669"/>
    <property type="project" value="UniProtKB-SubCell"/>
</dbReference>
<feature type="transmembrane region" description="Helical" evidence="9">
    <location>
        <begin position="34"/>
        <end position="55"/>
    </location>
</feature>
<feature type="transmembrane region" description="Helical" evidence="9">
    <location>
        <begin position="224"/>
        <end position="250"/>
    </location>
</feature>
<evidence type="ECO:0000313" key="10">
    <source>
        <dbReference type="EMBL" id="MBK4733263.1"/>
    </source>
</evidence>
<dbReference type="InterPro" id="IPR001851">
    <property type="entry name" value="ABC_transp_permease"/>
</dbReference>
<evidence type="ECO:0000256" key="1">
    <source>
        <dbReference type="ARBA" id="ARBA00004651"/>
    </source>
</evidence>
<dbReference type="EMBL" id="JAEPBG010000001">
    <property type="protein sequence ID" value="MBK4733263.1"/>
    <property type="molecule type" value="Genomic_DNA"/>
</dbReference>
<keyword evidence="4 9" id="KW-0812">Transmembrane</keyword>
<dbReference type="PANTHER" id="PTHR11795">
    <property type="entry name" value="BRANCHED-CHAIN AMINO ACID TRANSPORT SYSTEM PERMEASE PROTEIN LIVH"/>
    <property type="match status" value="1"/>
</dbReference>
<feature type="transmembrane region" description="Helical" evidence="9">
    <location>
        <begin position="140"/>
        <end position="160"/>
    </location>
</feature>
<dbReference type="PANTHER" id="PTHR11795:SF442">
    <property type="entry name" value="ABC TRANSPORTER ATP-BINDING PROTEIN"/>
    <property type="match status" value="1"/>
</dbReference>
<feature type="transmembrane region" description="Helical" evidence="9">
    <location>
        <begin position="6"/>
        <end position="27"/>
    </location>
</feature>
<gene>
    <name evidence="10" type="ORF">JJB74_01340</name>
</gene>
<feature type="transmembrane region" description="Helical" evidence="9">
    <location>
        <begin position="96"/>
        <end position="115"/>
    </location>
</feature>
<keyword evidence="2" id="KW-0813">Transport</keyword>
<keyword evidence="5" id="KW-0029">Amino-acid transport</keyword>
<keyword evidence="6 9" id="KW-1133">Transmembrane helix</keyword>
<comment type="caution">
    <text evidence="10">The sequence shown here is derived from an EMBL/GenBank/DDBJ whole genome shotgun (WGS) entry which is preliminary data.</text>
</comment>
<dbReference type="AlphaFoldDB" id="A0A934SQ56"/>
<evidence type="ECO:0000256" key="6">
    <source>
        <dbReference type="ARBA" id="ARBA00022989"/>
    </source>
</evidence>
<reference evidence="10" key="1">
    <citation type="submission" date="2021-01" db="EMBL/GenBank/DDBJ databases">
        <title>Genome sequence of strain Noviherbaspirillum sp. DKR-6.</title>
        <authorList>
            <person name="Chaudhary D.K."/>
        </authorList>
    </citation>
    <scope>NUCLEOTIDE SEQUENCE</scope>
    <source>
        <strain evidence="10">DKR-6</strain>
    </source>
</reference>
<keyword evidence="11" id="KW-1185">Reference proteome</keyword>
<feature type="transmembrane region" description="Helical" evidence="9">
    <location>
        <begin position="262"/>
        <end position="283"/>
    </location>
</feature>
<evidence type="ECO:0000256" key="8">
    <source>
        <dbReference type="ARBA" id="ARBA00037998"/>
    </source>
</evidence>
<evidence type="ECO:0000256" key="5">
    <source>
        <dbReference type="ARBA" id="ARBA00022970"/>
    </source>
</evidence>
<dbReference type="GO" id="GO:0006865">
    <property type="term" value="P:amino acid transport"/>
    <property type="evidence" value="ECO:0007669"/>
    <property type="project" value="UniProtKB-KW"/>
</dbReference>
<feature type="transmembrane region" description="Helical" evidence="9">
    <location>
        <begin position="61"/>
        <end position="84"/>
    </location>
</feature>
<dbReference type="InterPro" id="IPR052157">
    <property type="entry name" value="BCAA_transport_permease"/>
</dbReference>
<keyword evidence="3" id="KW-1003">Cell membrane</keyword>
<dbReference type="Pfam" id="PF02653">
    <property type="entry name" value="BPD_transp_2"/>
    <property type="match status" value="1"/>
</dbReference>
<comment type="subcellular location">
    <subcellularLocation>
        <location evidence="1">Cell membrane</location>
        <topology evidence="1">Multi-pass membrane protein</topology>
    </subcellularLocation>
</comment>